<gene>
    <name evidence="4" type="primary">AlNc14C2G242</name>
    <name evidence="4" type="ORF">ALNC14_002740</name>
</gene>
<dbReference type="HOGENOM" id="CLU_069295_0_0_1"/>
<dbReference type="PRINTS" id="PR00633">
    <property type="entry name" value="RCCNDNSATION"/>
</dbReference>
<feature type="domain" description="RCC1-like" evidence="3">
    <location>
        <begin position="37"/>
        <end position="286"/>
    </location>
</feature>
<evidence type="ECO:0000259" key="3">
    <source>
        <dbReference type="Pfam" id="PF25390"/>
    </source>
</evidence>
<keyword evidence="1" id="KW-0677">Repeat</keyword>
<protein>
    <submittedName>
        <fullName evidence="4">Uncharacterized protein AlNc14C2G242</fullName>
    </submittedName>
</protein>
<dbReference type="SUPFAM" id="SSF50985">
    <property type="entry name" value="RCC1/BLIP-II"/>
    <property type="match status" value="1"/>
</dbReference>
<dbReference type="Gene3D" id="2.130.10.30">
    <property type="entry name" value="Regulator of chromosome condensation 1/beta-lactamase-inhibitor protein II"/>
    <property type="match status" value="2"/>
</dbReference>
<sequence>MPPAFRAHNAPQHRLSSLRGAKMAPRVGLQTTTSSISFSTQKSETGSIYSYGKGFLGSLGTSSYEDVQVPTAIVVDKSVKSISSGWAHAGFVTDDGDAYLFGRSHSFKDVLRTTNMYRIAPWLVHSINGLTKRMSIDTLAPGRIELKNDESIERIFCSTALSLILTSSGKVYSTGANAYGQCGIGTESFTVHEPQRVVFPGEEEGNQNEIIVDVAAGYQHGIALTENGQVYTWGKGERGQLGYGTANTKRPQQVIALQNQRFTKISAGFNTSCALTANGELFVWGKLLGLDGNDTENIDQVTPRRVPTMERVTQMESSHFHTAFITEDGNAWILGRTPTVQRHQDRMTRIASTTHSVPFKVSAEDILPSMKHVCKLGKGVHKTTFITTDGKVFDWTFEKGFGENRDVSGLHVLAYESGYQSSLLLGVPRT</sequence>
<dbReference type="InterPro" id="IPR009091">
    <property type="entry name" value="RCC1/BLIP-II"/>
</dbReference>
<dbReference type="PANTHER" id="PTHR22870">
    <property type="entry name" value="REGULATOR OF CHROMOSOME CONDENSATION"/>
    <property type="match status" value="1"/>
</dbReference>
<dbReference type="InterPro" id="IPR058923">
    <property type="entry name" value="RCC1-like_dom"/>
</dbReference>
<dbReference type="PANTHER" id="PTHR22870:SF466">
    <property type="entry name" value="ANKYRIN REPEAT-CONTAINING PROTEIN"/>
    <property type="match status" value="1"/>
</dbReference>
<name>F0VZA1_9STRA</name>
<reference evidence="4" key="1">
    <citation type="journal article" date="2011" name="PLoS Biol.">
        <title>Gene gain and loss during evolution of obligate parasitism in the white rust pathogen of Arabidopsis thaliana.</title>
        <authorList>
            <person name="Kemen E."/>
            <person name="Gardiner A."/>
            <person name="Schultz-Larsen T."/>
            <person name="Kemen A.C."/>
            <person name="Balmuth A.L."/>
            <person name="Robert-Seilaniantz A."/>
            <person name="Bailey K."/>
            <person name="Holub E."/>
            <person name="Studholme D.J."/>
            <person name="Maclean D."/>
            <person name="Jones J.D."/>
        </authorList>
    </citation>
    <scope>NUCLEOTIDE SEQUENCE</scope>
</reference>
<dbReference type="EMBL" id="FR824047">
    <property type="protein sequence ID" value="CCA14131.1"/>
    <property type="molecule type" value="Genomic_DNA"/>
</dbReference>
<organism evidence="4">
    <name type="scientific">Albugo laibachii Nc14</name>
    <dbReference type="NCBI Taxonomy" id="890382"/>
    <lineage>
        <taxon>Eukaryota</taxon>
        <taxon>Sar</taxon>
        <taxon>Stramenopiles</taxon>
        <taxon>Oomycota</taxon>
        <taxon>Peronosporomycetes</taxon>
        <taxon>Albuginales</taxon>
        <taxon>Albuginaceae</taxon>
        <taxon>Albugo</taxon>
    </lineage>
</organism>
<evidence type="ECO:0000313" key="4">
    <source>
        <dbReference type="EMBL" id="CCA14131.1"/>
    </source>
</evidence>
<dbReference type="InterPro" id="IPR051210">
    <property type="entry name" value="Ub_ligase/GEF_domain"/>
</dbReference>
<dbReference type="Pfam" id="PF25390">
    <property type="entry name" value="WD40_RLD"/>
    <property type="match status" value="1"/>
</dbReference>
<dbReference type="AlphaFoldDB" id="F0VZA1"/>
<evidence type="ECO:0000256" key="1">
    <source>
        <dbReference type="ARBA" id="ARBA00022737"/>
    </source>
</evidence>
<dbReference type="PROSITE" id="PS50012">
    <property type="entry name" value="RCC1_3"/>
    <property type="match status" value="3"/>
</dbReference>
<feature type="repeat" description="RCC1" evidence="2">
    <location>
        <begin position="46"/>
        <end position="95"/>
    </location>
</feature>
<evidence type="ECO:0000256" key="2">
    <source>
        <dbReference type="PROSITE-ProRule" id="PRU00235"/>
    </source>
</evidence>
<feature type="repeat" description="RCC1" evidence="2">
    <location>
        <begin position="169"/>
        <end position="227"/>
    </location>
</feature>
<dbReference type="InterPro" id="IPR000408">
    <property type="entry name" value="Reg_chr_condens"/>
</dbReference>
<feature type="repeat" description="RCC1" evidence="2">
    <location>
        <begin position="228"/>
        <end position="278"/>
    </location>
</feature>
<dbReference type="PROSITE" id="PS00626">
    <property type="entry name" value="RCC1_2"/>
    <property type="match status" value="1"/>
</dbReference>
<reference evidence="4" key="2">
    <citation type="submission" date="2011-02" db="EMBL/GenBank/DDBJ databases">
        <authorList>
            <person name="MacLean D."/>
        </authorList>
    </citation>
    <scope>NUCLEOTIDE SEQUENCE</scope>
</reference>
<proteinExistence type="predicted"/>
<accession>F0VZA1</accession>